<dbReference type="CDD" id="cd00093">
    <property type="entry name" value="HTH_XRE"/>
    <property type="match status" value="1"/>
</dbReference>
<evidence type="ECO:0000313" key="3">
    <source>
        <dbReference type="Proteomes" id="UP000612233"/>
    </source>
</evidence>
<dbReference type="Gene3D" id="1.10.10.60">
    <property type="entry name" value="Homeodomain-like"/>
    <property type="match status" value="1"/>
</dbReference>
<reference evidence="2" key="1">
    <citation type="submission" date="2020-09" db="EMBL/GenBank/DDBJ databases">
        <authorList>
            <person name="Kim M.K."/>
        </authorList>
    </citation>
    <scope>NUCLEOTIDE SEQUENCE</scope>
    <source>
        <strain evidence="2">BT664</strain>
    </source>
</reference>
<dbReference type="GO" id="GO:0003677">
    <property type="term" value="F:DNA binding"/>
    <property type="evidence" value="ECO:0007669"/>
    <property type="project" value="InterPro"/>
</dbReference>
<protein>
    <submittedName>
        <fullName evidence="2">Helix-turn-helix domain-containing protein</fullName>
    </submittedName>
</protein>
<dbReference type="Proteomes" id="UP000612233">
    <property type="component" value="Unassembled WGS sequence"/>
</dbReference>
<name>A0A927BFF5_9BACT</name>
<dbReference type="AlphaFoldDB" id="A0A927BFF5"/>
<feature type="domain" description="Resolvase HTH" evidence="1">
    <location>
        <begin position="14"/>
        <end position="39"/>
    </location>
</feature>
<keyword evidence="3" id="KW-1185">Reference proteome</keyword>
<evidence type="ECO:0000313" key="2">
    <source>
        <dbReference type="EMBL" id="MBD2769174.1"/>
    </source>
</evidence>
<sequence>MPHQGEILQEAIKNSGISITRIVEELGITRPTIYRKFKEETIDYNFVKKIGDIINHDFSNDFTAVQQSSLPFVTTPARVPVTQPVTPRVTSPQTADSDPYKQLLALQAKYIALLEAYNELLLKVYGPK</sequence>
<proteinExistence type="predicted"/>
<comment type="caution">
    <text evidence="2">The sequence shown here is derived from an EMBL/GenBank/DDBJ whole genome shotgun (WGS) entry which is preliminary data.</text>
</comment>
<dbReference type="GO" id="GO:0000150">
    <property type="term" value="F:DNA strand exchange activity"/>
    <property type="evidence" value="ECO:0007669"/>
    <property type="project" value="InterPro"/>
</dbReference>
<gene>
    <name evidence="2" type="ORF">IC235_14880</name>
</gene>
<dbReference type="RefSeq" id="WP_191005986.1">
    <property type="nucleotide sequence ID" value="NZ_JACXAD010000017.1"/>
</dbReference>
<accession>A0A927BFF5</accession>
<dbReference type="InterPro" id="IPR006120">
    <property type="entry name" value="Resolvase_HTH_dom"/>
</dbReference>
<dbReference type="SUPFAM" id="SSF47413">
    <property type="entry name" value="lambda repressor-like DNA-binding domains"/>
    <property type="match status" value="1"/>
</dbReference>
<dbReference type="InterPro" id="IPR001387">
    <property type="entry name" value="Cro/C1-type_HTH"/>
</dbReference>
<dbReference type="Pfam" id="PF02796">
    <property type="entry name" value="HTH_7"/>
    <property type="match status" value="1"/>
</dbReference>
<dbReference type="EMBL" id="JACXAD010000017">
    <property type="protein sequence ID" value="MBD2769174.1"/>
    <property type="molecule type" value="Genomic_DNA"/>
</dbReference>
<organism evidence="2 3">
    <name type="scientific">Hymenobacter montanus</name>
    <dbReference type="NCBI Taxonomy" id="2771359"/>
    <lineage>
        <taxon>Bacteria</taxon>
        <taxon>Pseudomonadati</taxon>
        <taxon>Bacteroidota</taxon>
        <taxon>Cytophagia</taxon>
        <taxon>Cytophagales</taxon>
        <taxon>Hymenobacteraceae</taxon>
        <taxon>Hymenobacter</taxon>
    </lineage>
</organism>
<dbReference type="InterPro" id="IPR010982">
    <property type="entry name" value="Lambda_DNA-bd_dom_sf"/>
</dbReference>
<evidence type="ECO:0000259" key="1">
    <source>
        <dbReference type="Pfam" id="PF02796"/>
    </source>
</evidence>